<dbReference type="PANTHER" id="PTHR47197:SF3">
    <property type="entry name" value="DIHYDRO-HEME D1 DEHYDROGENASE"/>
    <property type="match status" value="1"/>
</dbReference>
<comment type="caution">
    <text evidence="1">The sequence shown here is derived from an EMBL/GenBank/DDBJ whole genome shotgun (WGS) entry which is preliminary data.</text>
</comment>
<dbReference type="RefSeq" id="WP_035150619.1">
    <property type="nucleotide sequence ID" value="NZ_JAAZWO010000012.1"/>
</dbReference>
<dbReference type="InterPro" id="IPR051200">
    <property type="entry name" value="Host-pathogen_enzymatic-act"/>
</dbReference>
<evidence type="ECO:0000313" key="1">
    <source>
        <dbReference type="EMBL" id="MBC2398242.1"/>
    </source>
</evidence>
<reference evidence="1 2" key="1">
    <citation type="submission" date="2020-04" db="EMBL/GenBank/DDBJ databases">
        <title>Genomic insights into acetone-butanol-ethanol (ABE) fermentation by sequencing solventogenic clostridia strains.</title>
        <authorList>
            <person name="Brown S."/>
        </authorList>
    </citation>
    <scope>NUCLEOTIDE SEQUENCE [LARGE SCALE GENOMIC DNA]</scope>
    <source>
        <strain evidence="1 2">DJ011</strain>
    </source>
</reference>
<keyword evidence="2" id="KW-1185">Reference proteome</keyword>
<evidence type="ECO:0000313" key="2">
    <source>
        <dbReference type="Proteomes" id="UP000563151"/>
    </source>
</evidence>
<protein>
    <submittedName>
        <fullName evidence="1">YncE family protein</fullName>
    </submittedName>
</protein>
<proteinExistence type="predicted"/>
<dbReference type="EMBL" id="JAAZWO010000012">
    <property type="protein sequence ID" value="MBC2398242.1"/>
    <property type="molecule type" value="Genomic_DNA"/>
</dbReference>
<name>A0A923EAH9_CLOTT</name>
<organism evidence="1 2">
    <name type="scientific">Clostridium tetanomorphum</name>
    <dbReference type="NCBI Taxonomy" id="1553"/>
    <lineage>
        <taxon>Bacteria</taxon>
        <taxon>Bacillati</taxon>
        <taxon>Bacillota</taxon>
        <taxon>Clostridia</taxon>
        <taxon>Eubacteriales</taxon>
        <taxon>Clostridiaceae</taxon>
        <taxon>Clostridium</taxon>
    </lineage>
</organism>
<accession>A0A923EAH9</accession>
<gene>
    <name evidence="1" type="ORF">HGG79_10735</name>
</gene>
<dbReference type="InterPro" id="IPR011048">
    <property type="entry name" value="Haem_d1_sf"/>
</dbReference>
<dbReference type="InterPro" id="IPR015943">
    <property type="entry name" value="WD40/YVTN_repeat-like_dom_sf"/>
</dbReference>
<dbReference type="AlphaFoldDB" id="A0A923EAH9"/>
<dbReference type="SUPFAM" id="SSF51004">
    <property type="entry name" value="C-terminal (heme d1) domain of cytochrome cd1-nitrite reductase"/>
    <property type="match status" value="1"/>
</dbReference>
<sequence>MSHLFICNTSSDCISKVNLDTFKEENKITLNVDNYYNKVGPHGICNYKEDRLIIANSYSNSISIIDIEENREKDTHFIGMHCNDVVVYKDQAYIICGETNNVVVFDLIKNKLLEEIPCGSLPHSIALNKEKKILLTCNMENDSITLIDCENKDNVKNIKVGTYPTKALFSIDGQYIIVCESNLGSDFRGSISIISLKNFRVLYRIQVGNSPVDMFLENEFCYISNFGDGSVSVININYYEEVKKLNVGGMPRGIIKLNDSIYVGDNYNNLLLKVNIDTGNKKNIPIGGEPTGMLLL</sequence>
<dbReference type="Proteomes" id="UP000563151">
    <property type="component" value="Unassembled WGS sequence"/>
</dbReference>
<dbReference type="PANTHER" id="PTHR47197">
    <property type="entry name" value="PROTEIN NIRF"/>
    <property type="match status" value="1"/>
</dbReference>
<dbReference type="Gene3D" id="2.130.10.10">
    <property type="entry name" value="YVTN repeat-like/Quinoprotein amine dehydrogenase"/>
    <property type="match status" value="1"/>
</dbReference>